<keyword evidence="2" id="KW-0812">Transmembrane</keyword>
<dbReference type="RefSeq" id="WP_069723417.1">
    <property type="nucleotide sequence ID" value="NZ_JAMHDI010000032.1"/>
</dbReference>
<reference evidence="3" key="1">
    <citation type="submission" date="2018-08" db="EMBL/GenBank/DDBJ databases">
        <authorList>
            <person name="Xiang R."/>
            <person name="Wang H."/>
        </authorList>
    </citation>
    <scope>NUCLEOTIDE SEQUENCE</scope>
    <source>
        <strain evidence="3">SCKLB684</strain>
        <plasmid evidence="3">pSCKLB684-mcr</plasmid>
    </source>
</reference>
<protein>
    <submittedName>
        <fullName evidence="3">Uncharacterized protein</fullName>
    </submittedName>
</protein>
<keyword evidence="3" id="KW-0614">Plasmid</keyword>
<name>A0A3G1VUX0_KLEPN</name>
<dbReference type="AlphaFoldDB" id="A0A3G1VUX0"/>
<geneLocation type="plasmid" evidence="3">
    <name>pSCKLB684-mcr</name>
</geneLocation>
<sequence length="233" mass="26860">MIEQQKQWVFTELVKDPNNIEQLISYTIYKGFKNEIADNARKMGKTEDEINEELAKYHNYCISSQKQLDVFRDKAKNTLDAYIFTANHNMTKRFNAEIIKIKNHYDKELELAQKKLKIAEKKALNKLSKGAVLYSQKIKEPEHLWDKILDLLWRLMKFLFSGVPKLFATAFSVGLMFTIYTAFDEDATTGLRKGLYKIVDMTVPGKDIHETTDNITNSGTEKTSSSNSQAQQG</sequence>
<keyword evidence="2" id="KW-0472">Membrane</keyword>
<feature type="transmembrane region" description="Helical" evidence="2">
    <location>
        <begin position="163"/>
        <end position="183"/>
    </location>
</feature>
<feature type="region of interest" description="Disordered" evidence="1">
    <location>
        <begin position="209"/>
        <end position="233"/>
    </location>
</feature>
<keyword evidence="2" id="KW-1133">Transmembrane helix</keyword>
<feature type="compositionally biased region" description="Polar residues" evidence="1">
    <location>
        <begin position="213"/>
        <end position="233"/>
    </location>
</feature>
<organism evidence="3">
    <name type="scientific">Klebsiella pneumoniae</name>
    <dbReference type="NCBI Taxonomy" id="573"/>
    <lineage>
        <taxon>Bacteria</taxon>
        <taxon>Pseudomonadati</taxon>
        <taxon>Pseudomonadota</taxon>
        <taxon>Gammaproteobacteria</taxon>
        <taxon>Enterobacterales</taxon>
        <taxon>Enterobacteriaceae</taxon>
        <taxon>Klebsiella/Raoultella group</taxon>
        <taxon>Klebsiella</taxon>
        <taxon>Klebsiella pneumoniae complex</taxon>
    </lineage>
</organism>
<proteinExistence type="predicted"/>
<evidence type="ECO:0000313" key="3">
    <source>
        <dbReference type="EMBL" id="AYK27654.1"/>
    </source>
</evidence>
<dbReference type="EMBL" id="MH781719">
    <property type="protein sequence ID" value="AYK27654.1"/>
    <property type="molecule type" value="Genomic_DNA"/>
</dbReference>
<evidence type="ECO:0000256" key="1">
    <source>
        <dbReference type="SAM" id="MobiDB-lite"/>
    </source>
</evidence>
<accession>A0A3G1VUX0</accession>
<evidence type="ECO:0000256" key="2">
    <source>
        <dbReference type="SAM" id="Phobius"/>
    </source>
</evidence>